<sequence length="341" mass="39636">MSKRTCTLATFYRFMAANPDLAAGKEPEEHEREFKRFSHQFINELWQTDVLYGPYIKVGKAKKQLYLLAFIDDASRLITHGQFFDTQNYTALRIALREAILKRGVPKMIYTDNGKIYRANQFAMLCASLGCSLIHAAPFTPTSKGKIERFFLTVRQRFLSNTDTTKIRGIDELNLLFWRWLEENYQRKTHSSLDLSPLDFFMSQAHQIKLFSNPELLKEYFLLRITRKVNHDATLSIDTVLYETDQCLANSRIEVRYEPEWLTIPQKTLPLYKEGKLVGEAKQVNFYDNARVKRRGRPNSAKKEKPEDVIFEKKETVKIPDSSSSISFTKLAEQMKGEGES</sequence>
<dbReference type="InterPro" id="IPR001584">
    <property type="entry name" value="Integrase_cat-core"/>
</dbReference>
<feature type="domain" description="Integrase catalytic" evidence="1">
    <location>
        <begin position="23"/>
        <end position="205"/>
    </location>
</feature>
<dbReference type="PROSITE" id="PS50994">
    <property type="entry name" value="INTEGRASE"/>
    <property type="match status" value="1"/>
</dbReference>
<protein>
    <submittedName>
        <fullName evidence="2">Integrase catalytic region</fullName>
    </submittedName>
</protein>
<dbReference type="OrthoDB" id="9794201at2"/>
<dbReference type="Proteomes" id="UP000002217">
    <property type="component" value="Chromosome"/>
</dbReference>
<proteinExistence type="predicted"/>
<dbReference type="InterPro" id="IPR012337">
    <property type="entry name" value="RNaseH-like_sf"/>
</dbReference>
<dbReference type="STRING" id="485916.Dtox_1828"/>
<name>C8VXM1_DESAS</name>
<dbReference type="PANTHER" id="PTHR35004:SF6">
    <property type="entry name" value="TRANSPOSASE"/>
    <property type="match status" value="1"/>
</dbReference>
<dbReference type="GO" id="GO:0015074">
    <property type="term" value="P:DNA integration"/>
    <property type="evidence" value="ECO:0007669"/>
    <property type="project" value="InterPro"/>
</dbReference>
<dbReference type="RefSeq" id="WP_015757387.1">
    <property type="nucleotide sequence ID" value="NC_013216.1"/>
</dbReference>
<dbReference type="eggNOG" id="COG2801">
    <property type="taxonomic scope" value="Bacteria"/>
</dbReference>
<evidence type="ECO:0000313" key="3">
    <source>
        <dbReference type="Proteomes" id="UP000002217"/>
    </source>
</evidence>
<dbReference type="SUPFAM" id="SSF53098">
    <property type="entry name" value="Ribonuclease H-like"/>
    <property type="match status" value="1"/>
</dbReference>
<dbReference type="GO" id="GO:0003676">
    <property type="term" value="F:nucleic acid binding"/>
    <property type="evidence" value="ECO:0007669"/>
    <property type="project" value="InterPro"/>
</dbReference>
<dbReference type="AlphaFoldDB" id="C8VXM1"/>
<evidence type="ECO:0000259" key="1">
    <source>
        <dbReference type="PROSITE" id="PS50994"/>
    </source>
</evidence>
<dbReference type="Pfam" id="PF00665">
    <property type="entry name" value="rve"/>
    <property type="match status" value="1"/>
</dbReference>
<evidence type="ECO:0000313" key="2">
    <source>
        <dbReference type="EMBL" id="ACV62677.1"/>
    </source>
</evidence>
<dbReference type="HOGENOM" id="CLU_038364_0_0_9"/>
<dbReference type="EMBL" id="CP001720">
    <property type="protein sequence ID" value="ACV62677.1"/>
    <property type="molecule type" value="Genomic_DNA"/>
</dbReference>
<accession>C8VXM1</accession>
<reference evidence="2 3" key="1">
    <citation type="journal article" date="2009" name="Stand. Genomic Sci.">
        <title>Complete genome sequence of Desulfotomaculum acetoxidans type strain (5575).</title>
        <authorList>
            <person name="Spring S."/>
            <person name="Lapidus A."/>
            <person name="Schroder M."/>
            <person name="Gleim D."/>
            <person name="Sims D."/>
            <person name="Meincke L."/>
            <person name="Glavina Del Rio T."/>
            <person name="Tice H."/>
            <person name="Copeland A."/>
            <person name="Cheng J.F."/>
            <person name="Lucas S."/>
            <person name="Chen F."/>
            <person name="Nolan M."/>
            <person name="Bruce D."/>
            <person name="Goodwin L."/>
            <person name="Pitluck S."/>
            <person name="Ivanova N."/>
            <person name="Mavromatis K."/>
            <person name="Mikhailova N."/>
            <person name="Pati A."/>
            <person name="Chen A."/>
            <person name="Palaniappan K."/>
            <person name="Land M."/>
            <person name="Hauser L."/>
            <person name="Chang Y.J."/>
            <person name="Jeffries C.D."/>
            <person name="Chain P."/>
            <person name="Saunders E."/>
            <person name="Brettin T."/>
            <person name="Detter J.C."/>
            <person name="Goker M."/>
            <person name="Bristow J."/>
            <person name="Eisen J.A."/>
            <person name="Markowitz V."/>
            <person name="Hugenholtz P."/>
            <person name="Kyrpides N.C."/>
            <person name="Klenk H.P."/>
            <person name="Han C."/>
        </authorList>
    </citation>
    <scope>NUCLEOTIDE SEQUENCE [LARGE SCALE GENOMIC DNA]</scope>
    <source>
        <strain evidence="3">ATCC 49208 / DSM 771 / VKM B-1644</strain>
    </source>
</reference>
<dbReference type="KEGG" id="dae:Dtox_1828"/>
<gene>
    <name evidence="2" type="ordered locus">Dtox_1828</name>
</gene>
<dbReference type="Gene3D" id="3.30.420.10">
    <property type="entry name" value="Ribonuclease H-like superfamily/Ribonuclease H"/>
    <property type="match status" value="1"/>
</dbReference>
<keyword evidence="3" id="KW-1185">Reference proteome</keyword>
<dbReference type="PANTHER" id="PTHR35004">
    <property type="entry name" value="TRANSPOSASE RV3428C-RELATED"/>
    <property type="match status" value="1"/>
</dbReference>
<dbReference type="InterPro" id="IPR036397">
    <property type="entry name" value="RNaseH_sf"/>
</dbReference>
<organism evidence="2 3">
    <name type="scientific">Desulfofarcimen acetoxidans (strain ATCC 49208 / DSM 771 / KCTC 5769 / VKM B-1644 / 5575)</name>
    <name type="common">Desulfotomaculum acetoxidans</name>
    <dbReference type="NCBI Taxonomy" id="485916"/>
    <lineage>
        <taxon>Bacteria</taxon>
        <taxon>Bacillati</taxon>
        <taxon>Bacillota</taxon>
        <taxon>Clostridia</taxon>
        <taxon>Eubacteriales</taxon>
        <taxon>Peptococcaceae</taxon>
        <taxon>Desulfofarcimen</taxon>
    </lineage>
</organism>